<evidence type="ECO:0000259" key="13">
    <source>
        <dbReference type="Pfam" id="PF17039"/>
    </source>
</evidence>
<evidence type="ECO:0000256" key="4">
    <source>
        <dbReference type="ARBA" id="ARBA00022676"/>
    </source>
</evidence>
<dbReference type="InterPro" id="IPR055270">
    <property type="entry name" value="Glyco_tran_10_C"/>
</dbReference>
<dbReference type="Proteomes" id="UP000786811">
    <property type="component" value="Unassembled WGS sequence"/>
</dbReference>
<evidence type="ECO:0000256" key="9">
    <source>
        <dbReference type="ARBA" id="ARBA00023136"/>
    </source>
</evidence>
<dbReference type="Pfam" id="PF17039">
    <property type="entry name" value="Glyco_tran_10_N"/>
    <property type="match status" value="1"/>
</dbReference>
<dbReference type="SUPFAM" id="SSF53756">
    <property type="entry name" value="UDP-Glycosyltransferase/glycogen phosphorylase"/>
    <property type="match status" value="1"/>
</dbReference>
<accession>A0A8J2HPM7</accession>
<keyword evidence="9 11" id="KW-0472">Membrane</keyword>
<keyword evidence="5 11" id="KW-0808">Transferase</keyword>
<evidence type="ECO:0000259" key="12">
    <source>
        <dbReference type="Pfam" id="PF00852"/>
    </source>
</evidence>
<evidence type="ECO:0000256" key="10">
    <source>
        <dbReference type="ARBA" id="ARBA00023180"/>
    </source>
</evidence>
<evidence type="ECO:0000313" key="14">
    <source>
        <dbReference type="EMBL" id="CAG5108205.1"/>
    </source>
</evidence>
<evidence type="ECO:0000256" key="6">
    <source>
        <dbReference type="ARBA" id="ARBA00022692"/>
    </source>
</evidence>
<comment type="pathway">
    <text evidence="2">Protein modification; protein glycosylation.</text>
</comment>
<gene>
    <name evidence="14" type="ORF">HICCMSTLAB_LOCUS13121</name>
</gene>
<dbReference type="PANTHER" id="PTHR11929:SF194">
    <property type="entry name" value="ALPHA-(1,3)-FUCOSYLTRANSFERASE 10"/>
    <property type="match status" value="1"/>
</dbReference>
<evidence type="ECO:0000256" key="3">
    <source>
        <dbReference type="ARBA" id="ARBA00008919"/>
    </source>
</evidence>
<evidence type="ECO:0000256" key="5">
    <source>
        <dbReference type="ARBA" id="ARBA00022679"/>
    </source>
</evidence>
<keyword evidence="6 11" id="KW-0812">Transmembrane</keyword>
<comment type="subcellular location">
    <subcellularLocation>
        <location evidence="1 11">Golgi apparatus</location>
        <location evidence="1 11">Golgi stack membrane</location>
        <topology evidence="1 11">Single-pass type II membrane protein</topology>
    </subcellularLocation>
</comment>
<evidence type="ECO:0000313" key="15">
    <source>
        <dbReference type="Proteomes" id="UP000786811"/>
    </source>
</evidence>
<evidence type="ECO:0000256" key="11">
    <source>
        <dbReference type="RuleBase" id="RU003832"/>
    </source>
</evidence>
<dbReference type="OrthoDB" id="9993460at2759"/>
<protein>
    <recommendedName>
        <fullName evidence="11">Fucosyltransferase</fullName>
        <ecNumber evidence="11">2.4.1.-</ecNumber>
    </recommendedName>
</protein>
<dbReference type="EMBL" id="CAJNRD030001124">
    <property type="protein sequence ID" value="CAG5108205.1"/>
    <property type="molecule type" value="Genomic_DNA"/>
</dbReference>
<name>A0A8J2HPM7_COTCN</name>
<reference evidence="14" key="1">
    <citation type="submission" date="2021-04" db="EMBL/GenBank/DDBJ databases">
        <authorList>
            <person name="Chebbi M.A.C M."/>
        </authorList>
    </citation>
    <scope>NUCLEOTIDE SEQUENCE</scope>
</reference>
<sequence length="470" mass="55542">RPLFSTLRIMFQVFRYLKYFLEFTFRTFDTSNELENKMIKKTKFSGFFLLTLFLFFIIILFQINFTSFQDKKVTNSSDVPIILWWTPFGSDEEFRKCGNVKCFFTNNRSVITNSQLKAILFYGSNIELNDLPLPRQVNVIWGLLHEESPRNNLILVHKEAIQLFNYSSTFSRFSDLPISLVDLPNEDELTGNKYFLSTMEKSRLIKQKKLAPVLFIQSNCDTMNGRDLYVSQLMKLISIDSYGTCINNKHLPKQLKENYLNHLDSDEFRKFVGQYKFTLAIENAVCEDYITEKLWRPLIVGSVPIYYGSPSFKDWLPNNNSAISINDFEDPKKLTEYLKELINDDVQYNSFLKHKLLKDSITNNRLLDILQKRPNDLFNIFDYYVKEFECLICRNSISQNSHHKVTKKHYNCSKPKNLYKNGKKNQWTDMWEIESCAAKLLYQSVTHNKTIELDKFDKEKLKMFQNNKCN</sequence>
<proteinExistence type="inferred from homology"/>
<feature type="domain" description="Fucosyltransferase C-terminal" evidence="12">
    <location>
        <begin position="208"/>
        <end position="355"/>
    </location>
</feature>
<dbReference type="InterPro" id="IPR001503">
    <property type="entry name" value="Glyco_trans_10"/>
</dbReference>
<evidence type="ECO:0000256" key="2">
    <source>
        <dbReference type="ARBA" id="ARBA00004922"/>
    </source>
</evidence>
<keyword evidence="10" id="KW-0325">Glycoprotein</keyword>
<feature type="non-terminal residue" evidence="14">
    <location>
        <position position="1"/>
    </location>
</feature>
<dbReference type="Pfam" id="PF00852">
    <property type="entry name" value="Glyco_transf_10"/>
    <property type="match status" value="1"/>
</dbReference>
<feature type="transmembrane region" description="Helical" evidence="11">
    <location>
        <begin position="47"/>
        <end position="65"/>
    </location>
</feature>
<dbReference type="Gene3D" id="3.40.50.11660">
    <property type="entry name" value="Glycosyl transferase family 10, C-terminal domain"/>
    <property type="match status" value="1"/>
</dbReference>
<keyword evidence="8 11" id="KW-1133">Transmembrane helix</keyword>
<dbReference type="InterPro" id="IPR031481">
    <property type="entry name" value="Glyco_tran_10_N"/>
</dbReference>
<feature type="domain" description="Fucosyltransferase N-terminal" evidence="13">
    <location>
        <begin position="80"/>
        <end position="177"/>
    </location>
</feature>
<comment type="caution">
    <text evidence="14">The sequence shown here is derived from an EMBL/GenBank/DDBJ whole genome shotgun (WGS) entry which is preliminary data.</text>
</comment>
<evidence type="ECO:0000256" key="1">
    <source>
        <dbReference type="ARBA" id="ARBA00004447"/>
    </source>
</evidence>
<keyword evidence="4 11" id="KW-0328">Glycosyltransferase</keyword>
<organism evidence="14 15">
    <name type="scientific">Cotesia congregata</name>
    <name type="common">Parasitoid wasp</name>
    <name type="synonym">Apanteles congregatus</name>
    <dbReference type="NCBI Taxonomy" id="51543"/>
    <lineage>
        <taxon>Eukaryota</taxon>
        <taxon>Metazoa</taxon>
        <taxon>Ecdysozoa</taxon>
        <taxon>Arthropoda</taxon>
        <taxon>Hexapoda</taxon>
        <taxon>Insecta</taxon>
        <taxon>Pterygota</taxon>
        <taxon>Neoptera</taxon>
        <taxon>Endopterygota</taxon>
        <taxon>Hymenoptera</taxon>
        <taxon>Apocrita</taxon>
        <taxon>Ichneumonoidea</taxon>
        <taxon>Braconidae</taxon>
        <taxon>Microgastrinae</taxon>
        <taxon>Cotesia</taxon>
    </lineage>
</organism>
<dbReference type="GO" id="GO:0032580">
    <property type="term" value="C:Golgi cisterna membrane"/>
    <property type="evidence" value="ECO:0007669"/>
    <property type="project" value="UniProtKB-SubCell"/>
</dbReference>
<dbReference type="PANTHER" id="PTHR11929">
    <property type="entry name" value="ALPHA- 1,3 -FUCOSYLTRANSFERASE"/>
    <property type="match status" value="1"/>
</dbReference>
<keyword evidence="7" id="KW-0735">Signal-anchor</keyword>
<dbReference type="AlphaFoldDB" id="A0A8J2HPM7"/>
<keyword evidence="15" id="KW-1185">Reference proteome</keyword>
<dbReference type="UniPathway" id="UPA00378"/>
<keyword evidence="11" id="KW-0333">Golgi apparatus</keyword>
<dbReference type="GO" id="GO:0046920">
    <property type="term" value="F:alpha-(1-&gt;3)-fucosyltransferase activity"/>
    <property type="evidence" value="ECO:0007669"/>
    <property type="project" value="TreeGrafter"/>
</dbReference>
<dbReference type="FunFam" id="3.40.50.11660:FF:000002">
    <property type="entry name" value="Alpha-(1,3)-fucosyltransferase"/>
    <property type="match status" value="1"/>
</dbReference>
<evidence type="ECO:0000256" key="8">
    <source>
        <dbReference type="ARBA" id="ARBA00022989"/>
    </source>
</evidence>
<dbReference type="InterPro" id="IPR038577">
    <property type="entry name" value="GT10-like_C_sf"/>
</dbReference>
<dbReference type="EC" id="2.4.1.-" evidence="11"/>
<evidence type="ECO:0000256" key="7">
    <source>
        <dbReference type="ARBA" id="ARBA00022968"/>
    </source>
</evidence>
<comment type="similarity">
    <text evidence="3 11">Belongs to the glycosyltransferase 10 family.</text>
</comment>